<sequence>MTKLRDQLKKTLSAQLPNIQSQLAPVKQIVDQYGNAITSSAAKTQTAVQRTGDKARQTAQATRQAVESVKKSLSSVADPLDDVKAKVKEAADEYAYLDDVIQRTIDRQKHESAGASLPTSAPRIPSATATENFAHRKAASSDDTPMVDPEKLTRWQKFTAQYYTYLDNIKAVLNKFGLYGKENIGKVKQYTDAATTSTKKYENQVRESTSKSKSMFGSLGQMIKRALTLTLLYQGFRKLFGFIKDGIKSAIDAPEIENLFRVALGNMSNQATDFADKMKKYLGVDQYATKQMLGTFQNMTTSMGIGQKTAYSMSKSMTVLANDMASLYNVDPEQASENLQSALTGQGRAVRKYGYVITEATIAQTAYKYGLAQTGAELTEQQKVVARYLTLIDQSKNAHGDMARTLGSVQNQLRILKENVVAAGRSFGSAFIPFIQAAIPWLNAFMVVLQRTGVALSRWTYSLFGKNYDEEMKKQQAIITGYNGVASAEDEAGSAATKAGKAAEDAAKKAKGSLASFDEISVIQQPGTPSSGNSGSGASGSGGGLDFNVPTLDVSKTTSPIEVMADKMQAAFAKIRQAAEPTIQAFNRFTKSLEPVKNFAAKAFEDFYKDYLVPLGKWVLGKGLPELLDIFTKFNKNVNWGAINKALDNLWKALEPFTENVGEGLLWFLDNVLKPIAEFGMNMVLPKLLEILATSIDILDQIIEKAKPAFQWFYDNFLVPLGNWTGKAISDDLNLICDVLKTLDDLLKGDMPAASKDGQKALNDLGQIIKDFTGIDIPGAVEDVKKKIQGFGAWWNENIAKWWSENVIPWFTKEKWQAEFEHATQAAQAKWSEVVDWWNSSTLVKWWNESVSPWFTAEKWSDLYDTVRQSLSDKWNETVIWWNALGPVKWWNSSVSPWFTKDKWSGLYNNIKQALVDKWNEIVTWWNKTAIVNWWDKDVSPWFTAKKWTGMMAGVVDGFKATFKNAINAGIDLFNKFIDWINSKMKFSWDAVEIGGKKIFDGGSIQLFTIPPITPLATGGVLKQSTLVNVAEYPGAATNPEIVTPQKIMYDTVSSANGPLAVEILNALEELKNAVVTAINDKDLSTYIDGEQLERHQRPIREAENNRIGGMIFDI</sequence>
<organism evidence="1 2">
    <name type="scientific">Caproiciproducens galactitolivorans</name>
    <dbReference type="NCBI Taxonomy" id="642589"/>
    <lineage>
        <taxon>Bacteria</taxon>
        <taxon>Bacillati</taxon>
        <taxon>Bacillota</taxon>
        <taxon>Clostridia</taxon>
        <taxon>Eubacteriales</taxon>
        <taxon>Acutalibacteraceae</taxon>
        <taxon>Caproiciproducens</taxon>
    </lineage>
</organism>
<evidence type="ECO:0000313" key="1">
    <source>
        <dbReference type="EMBL" id="MCY1715228.1"/>
    </source>
</evidence>
<dbReference type="Proteomes" id="UP001082703">
    <property type="component" value="Unassembled WGS sequence"/>
</dbReference>
<evidence type="ECO:0000313" key="2">
    <source>
        <dbReference type="Proteomes" id="UP001082703"/>
    </source>
</evidence>
<accession>A0ABT4BZ56</accession>
<dbReference type="EMBL" id="JAPOHA010000018">
    <property type="protein sequence ID" value="MCY1715228.1"/>
    <property type="molecule type" value="Genomic_DNA"/>
</dbReference>
<reference evidence="1 2" key="1">
    <citation type="submission" date="2022-11" db="EMBL/GenBank/DDBJ databases">
        <authorList>
            <person name="Caiyu Z."/>
        </authorList>
    </citation>
    <scope>NUCLEOTIDE SEQUENCE [LARGE SCALE GENOMIC DNA]</scope>
    <source>
        <strain evidence="1 2">YR-4</strain>
    </source>
</reference>
<name>A0ABT4BZ56_9FIRM</name>
<dbReference type="RefSeq" id="WP_268059264.1">
    <property type="nucleotide sequence ID" value="NZ_JAPOHA010000018.1"/>
</dbReference>
<comment type="caution">
    <text evidence="1">The sequence shown here is derived from an EMBL/GenBank/DDBJ whole genome shotgun (WGS) entry which is preliminary data.</text>
</comment>
<keyword evidence="2" id="KW-1185">Reference proteome</keyword>
<proteinExistence type="predicted"/>
<protein>
    <submittedName>
        <fullName evidence="1">Uncharacterized protein</fullName>
    </submittedName>
</protein>
<gene>
    <name evidence="1" type="ORF">OUY18_13315</name>
</gene>